<comment type="cofactor">
    <cofactor evidence="1">
        <name>Mg(2+)</name>
        <dbReference type="ChEBI" id="CHEBI:18420"/>
    </cofactor>
</comment>
<evidence type="ECO:0000256" key="9">
    <source>
        <dbReference type="SAM" id="Coils"/>
    </source>
</evidence>
<evidence type="ECO:0000256" key="2">
    <source>
        <dbReference type="ARBA" id="ARBA00004496"/>
    </source>
</evidence>
<dbReference type="NCBIfam" id="TIGR00092">
    <property type="entry name" value="redox-regulated ATPase YchF"/>
    <property type="match status" value="1"/>
</dbReference>
<keyword evidence="9" id="KW-0175">Coiled coil</keyword>
<evidence type="ECO:0000256" key="3">
    <source>
        <dbReference type="ARBA" id="ARBA00022490"/>
    </source>
</evidence>
<dbReference type="InterPro" id="IPR027417">
    <property type="entry name" value="P-loop_NTPase"/>
</dbReference>
<protein>
    <submittedName>
        <fullName evidence="13">Uncharacterized protein</fullName>
    </submittedName>
</protein>
<dbReference type="CDD" id="cd01900">
    <property type="entry name" value="YchF"/>
    <property type="match status" value="1"/>
</dbReference>
<keyword evidence="8" id="KW-0460">Magnesium</keyword>
<dbReference type="InterPro" id="IPR013029">
    <property type="entry name" value="YchF_C"/>
</dbReference>
<evidence type="ECO:0000256" key="6">
    <source>
        <dbReference type="ARBA" id="ARBA00022801"/>
    </source>
</evidence>
<reference evidence="13 14" key="2">
    <citation type="journal article" date="2010" name="Nucleic Acids Res.">
        <title>BeetleBase in 2010: revisions to provide comprehensive genomic information for Tribolium castaneum.</title>
        <authorList>
            <person name="Kim H.S."/>
            <person name="Murphy T."/>
            <person name="Xia J."/>
            <person name="Caragea D."/>
            <person name="Park Y."/>
            <person name="Beeman R.W."/>
            <person name="Lorenzen M.D."/>
            <person name="Butcher S."/>
            <person name="Manak J.R."/>
            <person name="Brown S.J."/>
        </authorList>
    </citation>
    <scope>GENOME REANNOTATION</scope>
    <source>
        <strain evidence="13 14">Georgia GA2</strain>
    </source>
</reference>
<feature type="domain" description="TGS" evidence="12">
    <location>
        <begin position="2149"/>
        <end position="2232"/>
    </location>
</feature>
<dbReference type="InterPro" id="IPR012676">
    <property type="entry name" value="TGS-like"/>
</dbReference>
<comment type="subcellular location">
    <subcellularLocation>
        <location evidence="2">Cytoplasm</location>
    </subcellularLocation>
</comment>
<dbReference type="Proteomes" id="UP000007266">
    <property type="component" value="Linkage group 9"/>
</dbReference>
<dbReference type="SUPFAM" id="SSF52540">
    <property type="entry name" value="P-loop containing nucleoside triphosphate hydrolases"/>
    <property type="match status" value="4"/>
</dbReference>
<dbReference type="PROSITE" id="PS51880">
    <property type="entry name" value="TGS"/>
    <property type="match status" value="1"/>
</dbReference>
<dbReference type="GO" id="GO:0046872">
    <property type="term" value="F:metal ion binding"/>
    <property type="evidence" value="ECO:0007669"/>
    <property type="project" value="UniProtKB-KW"/>
</dbReference>
<dbReference type="CDD" id="cd04867">
    <property type="entry name" value="TGS_YchF_OLA1"/>
    <property type="match status" value="1"/>
</dbReference>
<dbReference type="FunFam" id="3.10.20.30:FF:000029">
    <property type="entry name" value="Obg-like ATPase 1"/>
    <property type="match status" value="1"/>
</dbReference>
<dbReference type="eggNOG" id="KOG3079">
    <property type="taxonomic scope" value="Eukaryota"/>
</dbReference>
<dbReference type="FunFam" id="1.10.150.300:FF:000003">
    <property type="entry name" value="Obg-like ATPase 1"/>
    <property type="match status" value="1"/>
</dbReference>
<dbReference type="InterPro" id="IPR004095">
    <property type="entry name" value="TGS"/>
</dbReference>
<keyword evidence="6" id="KW-0378">Hydrolase</keyword>
<dbReference type="SUPFAM" id="SSF81271">
    <property type="entry name" value="TGS-like"/>
    <property type="match status" value="1"/>
</dbReference>
<feature type="coiled-coil region" evidence="9">
    <location>
        <begin position="606"/>
        <end position="641"/>
    </location>
</feature>
<evidence type="ECO:0000256" key="4">
    <source>
        <dbReference type="ARBA" id="ARBA00022723"/>
    </source>
</evidence>
<dbReference type="Gene3D" id="3.40.50.300">
    <property type="entry name" value="P-loop containing nucleotide triphosphate hydrolases"/>
    <property type="match status" value="5"/>
</dbReference>
<accession>A0A139WBR0</accession>
<evidence type="ECO:0000313" key="13">
    <source>
        <dbReference type="EMBL" id="KYB25398.1"/>
    </source>
</evidence>
<keyword evidence="4" id="KW-0479">Metal-binding</keyword>
<evidence type="ECO:0000259" key="11">
    <source>
        <dbReference type="PROSITE" id="PS51710"/>
    </source>
</evidence>
<evidence type="ECO:0000259" key="12">
    <source>
        <dbReference type="PROSITE" id="PS51880"/>
    </source>
</evidence>
<dbReference type="PANTHER" id="PTHR23305">
    <property type="entry name" value="OBG GTPASE FAMILY"/>
    <property type="match status" value="1"/>
</dbReference>
<gene>
    <name evidence="13" type="primary">AUGUSTUS-3.0.2_34458</name>
    <name evidence="13" type="ORF">TcasGA2_TC034458</name>
</gene>
<dbReference type="InParanoid" id="A0A139WBR0"/>
<proteinExistence type="predicted"/>
<dbReference type="Gene3D" id="1.10.150.300">
    <property type="entry name" value="TGS-like domain"/>
    <property type="match status" value="1"/>
</dbReference>
<dbReference type="InterPro" id="IPR031167">
    <property type="entry name" value="G_OBG"/>
</dbReference>
<dbReference type="InterPro" id="IPR012675">
    <property type="entry name" value="Beta-grasp_dom_sf"/>
</dbReference>
<dbReference type="GO" id="GO:0005524">
    <property type="term" value="F:ATP binding"/>
    <property type="evidence" value="ECO:0007669"/>
    <property type="project" value="UniProtKB-KW"/>
</dbReference>
<evidence type="ECO:0000313" key="14">
    <source>
        <dbReference type="Proteomes" id="UP000007266"/>
    </source>
</evidence>
<organism evidence="13 14">
    <name type="scientific">Tribolium castaneum</name>
    <name type="common">Red flour beetle</name>
    <dbReference type="NCBI Taxonomy" id="7070"/>
    <lineage>
        <taxon>Eukaryota</taxon>
        <taxon>Metazoa</taxon>
        <taxon>Ecdysozoa</taxon>
        <taxon>Arthropoda</taxon>
        <taxon>Hexapoda</taxon>
        <taxon>Insecta</taxon>
        <taxon>Pterygota</taxon>
        <taxon>Neoptera</taxon>
        <taxon>Endopterygota</taxon>
        <taxon>Coleoptera</taxon>
        <taxon>Polyphaga</taxon>
        <taxon>Cucujiformia</taxon>
        <taxon>Tenebrionidae</taxon>
        <taxon>Tenebrionidae incertae sedis</taxon>
        <taxon>Tribolium</taxon>
    </lineage>
</organism>
<dbReference type="EMBL" id="KQ971372">
    <property type="protein sequence ID" value="KYB25398.1"/>
    <property type="molecule type" value="Genomic_DNA"/>
</dbReference>
<evidence type="ECO:0000256" key="5">
    <source>
        <dbReference type="ARBA" id="ARBA00022741"/>
    </source>
</evidence>
<dbReference type="GO" id="GO:0005737">
    <property type="term" value="C:cytoplasm"/>
    <property type="evidence" value="ECO:0000318"/>
    <property type="project" value="GO_Central"/>
</dbReference>
<dbReference type="eggNOG" id="KOG3078">
    <property type="taxonomic scope" value="Eukaryota"/>
</dbReference>
<dbReference type="GO" id="GO:0016887">
    <property type="term" value="F:ATP hydrolysis activity"/>
    <property type="evidence" value="ECO:0000318"/>
    <property type="project" value="GO_Central"/>
</dbReference>
<dbReference type="Gene3D" id="3.10.20.30">
    <property type="match status" value="1"/>
</dbReference>
<dbReference type="InterPro" id="IPR004396">
    <property type="entry name" value="ATPase_YchF/OLA1"/>
</dbReference>
<dbReference type="GO" id="GO:0005525">
    <property type="term" value="F:GTP binding"/>
    <property type="evidence" value="ECO:0007669"/>
    <property type="project" value="InterPro"/>
</dbReference>
<evidence type="ECO:0000256" key="10">
    <source>
        <dbReference type="SAM" id="MobiDB-lite"/>
    </source>
</evidence>
<reference evidence="13 14" key="1">
    <citation type="journal article" date="2008" name="Nature">
        <title>The genome of the model beetle and pest Tribolium castaneum.</title>
        <authorList>
            <consortium name="Tribolium Genome Sequencing Consortium"/>
            <person name="Richards S."/>
            <person name="Gibbs R.A."/>
            <person name="Weinstock G.M."/>
            <person name="Brown S.J."/>
            <person name="Denell R."/>
            <person name="Beeman R.W."/>
            <person name="Gibbs R."/>
            <person name="Beeman R.W."/>
            <person name="Brown S.J."/>
            <person name="Bucher G."/>
            <person name="Friedrich M."/>
            <person name="Grimmelikhuijzen C.J."/>
            <person name="Klingler M."/>
            <person name="Lorenzen M."/>
            <person name="Richards S."/>
            <person name="Roth S."/>
            <person name="Schroder R."/>
            <person name="Tautz D."/>
            <person name="Zdobnov E.M."/>
            <person name="Muzny D."/>
            <person name="Gibbs R.A."/>
            <person name="Weinstock G.M."/>
            <person name="Attaway T."/>
            <person name="Bell S."/>
            <person name="Buhay C.J."/>
            <person name="Chandrabose M.N."/>
            <person name="Chavez D."/>
            <person name="Clerk-Blankenburg K.P."/>
            <person name="Cree A."/>
            <person name="Dao M."/>
            <person name="Davis C."/>
            <person name="Chacko J."/>
            <person name="Dinh H."/>
            <person name="Dugan-Rocha S."/>
            <person name="Fowler G."/>
            <person name="Garner T.T."/>
            <person name="Garnes J."/>
            <person name="Gnirke A."/>
            <person name="Hawes A."/>
            <person name="Hernandez J."/>
            <person name="Hines S."/>
            <person name="Holder M."/>
            <person name="Hume J."/>
            <person name="Jhangiani S.N."/>
            <person name="Joshi V."/>
            <person name="Khan Z.M."/>
            <person name="Jackson L."/>
            <person name="Kovar C."/>
            <person name="Kowis A."/>
            <person name="Lee S."/>
            <person name="Lewis L.R."/>
            <person name="Margolis J."/>
            <person name="Morgan M."/>
            <person name="Nazareth L.V."/>
            <person name="Nguyen N."/>
            <person name="Okwuonu G."/>
            <person name="Parker D."/>
            <person name="Richards S."/>
            <person name="Ruiz S.J."/>
            <person name="Santibanez J."/>
            <person name="Savard J."/>
            <person name="Scherer S.E."/>
            <person name="Schneider B."/>
            <person name="Sodergren E."/>
            <person name="Tautz D."/>
            <person name="Vattahil S."/>
            <person name="Villasana D."/>
            <person name="White C.S."/>
            <person name="Wright R."/>
            <person name="Park Y."/>
            <person name="Beeman R.W."/>
            <person name="Lord J."/>
            <person name="Oppert B."/>
            <person name="Lorenzen M."/>
            <person name="Brown S."/>
            <person name="Wang L."/>
            <person name="Savard J."/>
            <person name="Tautz D."/>
            <person name="Richards S."/>
            <person name="Weinstock G."/>
            <person name="Gibbs R.A."/>
            <person name="Liu Y."/>
            <person name="Worley K."/>
            <person name="Weinstock G."/>
            <person name="Elsik C.G."/>
            <person name="Reese J.T."/>
            <person name="Elhaik E."/>
            <person name="Landan G."/>
            <person name="Graur D."/>
            <person name="Arensburger P."/>
            <person name="Atkinson P."/>
            <person name="Beeman R.W."/>
            <person name="Beidler J."/>
            <person name="Brown S.J."/>
            <person name="Demuth J.P."/>
            <person name="Drury D.W."/>
            <person name="Du Y.Z."/>
            <person name="Fujiwara H."/>
            <person name="Lorenzen M."/>
            <person name="Maselli V."/>
            <person name="Osanai M."/>
            <person name="Park Y."/>
            <person name="Robertson H.M."/>
            <person name="Tu Z."/>
            <person name="Wang J.J."/>
            <person name="Wang S."/>
            <person name="Richards S."/>
            <person name="Song H."/>
            <person name="Zhang L."/>
            <person name="Sodergren E."/>
            <person name="Werner D."/>
            <person name="Stanke M."/>
            <person name="Morgenstern B."/>
            <person name="Solovyev V."/>
            <person name="Kosarev P."/>
            <person name="Brown G."/>
            <person name="Chen H.C."/>
            <person name="Ermolaeva O."/>
            <person name="Hlavina W."/>
            <person name="Kapustin Y."/>
            <person name="Kiryutin B."/>
            <person name="Kitts P."/>
            <person name="Maglott D."/>
            <person name="Pruitt K."/>
            <person name="Sapojnikov V."/>
            <person name="Souvorov A."/>
            <person name="Mackey A.J."/>
            <person name="Waterhouse R.M."/>
            <person name="Wyder S."/>
            <person name="Zdobnov E.M."/>
            <person name="Zdobnov E.M."/>
            <person name="Wyder S."/>
            <person name="Kriventseva E.V."/>
            <person name="Kadowaki T."/>
            <person name="Bork P."/>
            <person name="Aranda M."/>
            <person name="Bao R."/>
            <person name="Beermann A."/>
            <person name="Berns N."/>
            <person name="Bolognesi R."/>
            <person name="Bonneton F."/>
            <person name="Bopp D."/>
            <person name="Brown S.J."/>
            <person name="Bucher G."/>
            <person name="Butts T."/>
            <person name="Chaumot A."/>
            <person name="Denell R.E."/>
            <person name="Ferrier D.E."/>
            <person name="Friedrich M."/>
            <person name="Gordon C.M."/>
            <person name="Jindra M."/>
            <person name="Klingler M."/>
            <person name="Lan Q."/>
            <person name="Lattorff H.M."/>
            <person name="Laudet V."/>
            <person name="von Levetsow C."/>
            <person name="Liu Z."/>
            <person name="Lutz R."/>
            <person name="Lynch J.A."/>
            <person name="da Fonseca R.N."/>
            <person name="Posnien N."/>
            <person name="Reuter R."/>
            <person name="Roth S."/>
            <person name="Savard J."/>
            <person name="Schinko J.B."/>
            <person name="Schmitt C."/>
            <person name="Schoppmeier M."/>
            <person name="Schroder R."/>
            <person name="Shippy T.D."/>
            <person name="Simonnet F."/>
            <person name="Marques-Souza H."/>
            <person name="Tautz D."/>
            <person name="Tomoyasu Y."/>
            <person name="Trauner J."/>
            <person name="Van der Zee M."/>
            <person name="Vervoort M."/>
            <person name="Wittkopp N."/>
            <person name="Wimmer E.A."/>
            <person name="Yang X."/>
            <person name="Jones A.K."/>
            <person name="Sattelle D.B."/>
            <person name="Ebert P.R."/>
            <person name="Nelson D."/>
            <person name="Scott J.G."/>
            <person name="Beeman R.W."/>
            <person name="Muthukrishnan S."/>
            <person name="Kramer K.J."/>
            <person name="Arakane Y."/>
            <person name="Beeman R.W."/>
            <person name="Zhu Q."/>
            <person name="Hogenkamp D."/>
            <person name="Dixit R."/>
            <person name="Oppert B."/>
            <person name="Jiang H."/>
            <person name="Zou Z."/>
            <person name="Marshall J."/>
            <person name="Elpidina E."/>
            <person name="Vinokurov K."/>
            <person name="Oppert C."/>
            <person name="Zou Z."/>
            <person name="Evans J."/>
            <person name="Lu Z."/>
            <person name="Zhao P."/>
            <person name="Sumathipala N."/>
            <person name="Altincicek B."/>
            <person name="Vilcinskas A."/>
            <person name="Williams M."/>
            <person name="Hultmark D."/>
            <person name="Hetru C."/>
            <person name="Jiang H."/>
            <person name="Grimmelikhuijzen C.J."/>
            <person name="Hauser F."/>
            <person name="Cazzamali G."/>
            <person name="Williamson M."/>
            <person name="Park Y."/>
            <person name="Li B."/>
            <person name="Tanaka Y."/>
            <person name="Predel R."/>
            <person name="Neupert S."/>
            <person name="Schachtner J."/>
            <person name="Verleyen P."/>
            <person name="Raible F."/>
            <person name="Bork P."/>
            <person name="Friedrich M."/>
            <person name="Walden K.K."/>
            <person name="Robertson H.M."/>
            <person name="Angeli S."/>
            <person name="Foret S."/>
            <person name="Bucher G."/>
            <person name="Schuetz S."/>
            <person name="Maleszka R."/>
            <person name="Wimmer E.A."/>
            <person name="Beeman R.W."/>
            <person name="Lorenzen M."/>
            <person name="Tomoyasu Y."/>
            <person name="Miller S.C."/>
            <person name="Grossmann D."/>
            <person name="Bucher G."/>
        </authorList>
    </citation>
    <scope>NUCLEOTIDE SEQUENCE [LARGE SCALE GENOMIC DNA]</scope>
    <source>
        <strain evidence="13 14">Georgia GA2</strain>
    </source>
</reference>
<keyword evidence="14" id="KW-1185">Reference proteome</keyword>
<keyword evidence="3" id="KW-0963">Cytoplasm</keyword>
<dbReference type="InterPro" id="IPR023192">
    <property type="entry name" value="TGS-like_dom_sf"/>
</dbReference>
<evidence type="ECO:0000256" key="7">
    <source>
        <dbReference type="ARBA" id="ARBA00022840"/>
    </source>
</evidence>
<dbReference type="InterPro" id="IPR041706">
    <property type="entry name" value="YchF_N"/>
</dbReference>
<evidence type="ECO:0000256" key="8">
    <source>
        <dbReference type="ARBA" id="ARBA00022842"/>
    </source>
</evidence>
<sequence>MSHDSDYVHKRNHLTNITPDQTVVIKKSLFRFLPGVKYEEDQKISPPPAGEWYPYVNSYYPFTEDVDAYARVSHLLESKRSMDSLDKELTYREMNEYSDRKIYRQFLRKKPVSFLVLGKPGMGEEEIGRRLAEYWKCVYIDPLTLLEEEIALETRAGQCIEFNLRCGRAVGIDILLRLLTKKVQTAAVLHRGFVCCGFPLVPNDLYEEDPISSESAIFNVREIFEELIDQTIRFTDFSNKVEVSMIASSKESSQQTEKESVEGPQSMDESGLKMSLEWSIENQICGPTDISTDLEKQLNCLFGVFHEPYLLIYIYGKNSDVITKRDNYFYDVYSKNTLDMQKINLFYEIGASNEFLTEDLFDGGRNPFAENPDLKHLVKVPENMPANVSTQLDQYHTIANQIDGRVLVHDIQYYLKLDGRSFISQMMNSIKLRLEVLPLQKAIIPERFVSTFQLVGEGVEIEETLTLEEAFLKFSKQNTIAPIFKWSWSDWGTLCPVSMFQGIYQNGSPKYAVHFLNKLYFLNNEDALVKFEENPRPYLLPPFPKPGSRVLVFGPPVSGKSAVSKCLGYLLNSRVLTASSLHKEFFDQMVNEQKERVKQMAIGEAMELLRAQKSDEREKRLEERKEKIQKWEEQVVELLSTLVQLWQKGGEESVEISSFPLPMSQALMHRRSMDEDKMIRESLISLNLPYIQDLDHCSKFLKNRSVLFEHLPKSLKAEVAEEIPSIFDSFVLDYVQSKVQTLDLDEIKQKVHDNVFEMYARGIKASEEQPDHDGWIVDGMTTDLSLLKQVLEEFSVDDIIVLDCSDYDYLLQRFKQFKKNQMHFRNFREFFLKIGEKDAAWRTPSVVSTLSYKKEIVEEVLSDIIRSGFDEEVVESEREVLTEDYKHDLELYQKEIADVKAFFDETQVHANYIDVKDLPIEDLLREAIDAVQGRYRRKATEFTDEDRAEEIQQMLANLVQGNEGEGGASQVDDFLARNRRYGDTYYYCPVTFTEKFVLWRGKEQFAAKFKDTIYLMANETNLKKFIKYPRRYLIQNGPSPRFPPPRICIVGCAAKDRTLVSKKLAKNLGVQYLSFKTIKKSALDALSSISLLINAEDREVPDALTLEFFDSIFQLAFFGNGLKYIGFVFDGFPQSANNLNYMVFRGAIPDAIICLTPNFESYSKQELESSLEEWRARQEKQRKEEEIINSIILQDWEEKRKVRYNELMDAKRQSRYSKKLQDEVLPRVDEEPEVGFTSDTQVSFDSVTEQQEHDETMKILDEEFPEPLLEQSQETEEEFIENTTRHIEEKYDNYLKFIEEVKSICNAELIPYHEINTSQDQGMDKVLRQAYIIGNELKFRGPSFFERCYDVSLDQANKLLNCGYYVLSTYGRLCPVESYKGENPLHCYIASQQKNELYPVIHRQYIYFVSGEKNRDKFFKNPLKYTTRKKNTEFALIPARVSIIGPPKSGKTSLSYRFQRDLGFRVVTLGESVRYVLSHPLFTNLRHDLEKVLRKGHALPYDLLAECVNAASFCGECVTQGLVFDGFPNSITGMTLLTRFGLVPHLIFDLQINKERVLELASNPCGKYPQYSQRFVRHLYNEWEKSQELFRIWCDREYQNIYKVAVDRSIWGVWEQAKIVTLSVMFERKHYYQHIKADWPLRLANMLVTPFEFLERRSGYKTFCPGCLFYFRKLTNGGDPPDRTGLVQYLSHFYWLCQEHIEDFLKNPDVFLPPSNVCLPQELPTVVQLSGPVKAVEDGYCVVCYQRNFPKKVLTRGSLDLAVQYRDKIFLFDEKPCLQEFMATPEALCCMTINFKEDIKVSLDYKDLPVLGMLEQFVARTLRSICIGLNMKIHNLATKHNEKYVKALEVFHERRTNLIKFLDLMKKYRNPAVFYTEPDTPSSTDADSDEVVDEIQPLTKVYSSARRVPVPDDRFDYLCDYFKPASKVPAFLNIVDIAGLVKGASEGQGLGNAFLSHISACDAIFHLCRAFEDDDVTHVEGEVNPVRDLDIIAEELRLKDEDTLLKNMEKLERTVLRGGDKKLKPEYDTLVKIQGVLCGEKKHIRFGDWDAKDIEVLNKYLFLTSKPTIYLVNLSEKDYIKKKNKWLIKIKEWVDKNDPGSLIIPFSGAFEHKLVEEYPEAAERKKYLEELNTTSALDKIIVQGYKALQLEYFFTAGPDEVKAWTIQKGTKAPQAAGRIHTDFEKGFIMAEVMKFSDFKEEGSEAACKAAGKYRQQGRNYVVEDGDIIFFKFNAGAGLKDAKKK</sequence>
<evidence type="ECO:0000256" key="1">
    <source>
        <dbReference type="ARBA" id="ARBA00001946"/>
    </source>
</evidence>
<feature type="region of interest" description="Disordered" evidence="10">
    <location>
        <begin position="248"/>
        <end position="269"/>
    </location>
</feature>
<keyword evidence="7" id="KW-0067">ATP-binding</keyword>
<dbReference type="Pfam" id="PF06071">
    <property type="entry name" value="YchF-GTPase_C"/>
    <property type="match status" value="1"/>
</dbReference>
<name>A0A139WBR0_TRICA</name>
<keyword evidence="5" id="KW-0547">Nucleotide-binding</keyword>
<dbReference type="OMA" id="GKCIDNE"/>
<dbReference type="PANTHER" id="PTHR23305:SF11">
    <property type="entry name" value="OBG-LIKE ATPASE 1"/>
    <property type="match status" value="1"/>
</dbReference>
<feature type="domain" description="OBG-type G" evidence="11">
    <location>
        <begin position="1920"/>
        <end position="2126"/>
    </location>
</feature>
<dbReference type="PROSITE" id="PS51710">
    <property type="entry name" value="G_OBG"/>
    <property type="match status" value="1"/>
</dbReference>
<dbReference type="STRING" id="7070.A0A139WBR0"/>